<gene>
    <name evidence="1" type="ORF">ACFW88_24745</name>
</gene>
<dbReference type="RefSeq" id="WP_381842412.1">
    <property type="nucleotide sequence ID" value="NZ_JBHYTS010000044.1"/>
</dbReference>
<comment type="caution">
    <text evidence="1">The sequence shown here is derived from an EMBL/GenBank/DDBJ whole genome shotgun (WGS) entry which is preliminary data.</text>
</comment>
<evidence type="ECO:0000313" key="1">
    <source>
        <dbReference type="EMBL" id="MFE1753711.1"/>
    </source>
</evidence>
<protein>
    <recommendedName>
        <fullName evidence="3">DUF4267 domain-containing protein</fullName>
    </recommendedName>
</protein>
<organism evidence="1 2">
    <name type="scientific">Streptomyces anandii</name>
    <dbReference type="NCBI Taxonomy" id="285454"/>
    <lineage>
        <taxon>Bacteria</taxon>
        <taxon>Bacillati</taxon>
        <taxon>Actinomycetota</taxon>
        <taxon>Actinomycetes</taxon>
        <taxon>Kitasatosporales</taxon>
        <taxon>Streptomycetaceae</taxon>
        <taxon>Streptomyces</taxon>
    </lineage>
</organism>
<name>A0ABW6HBI7_9ACTN</name>
<evidence type="ECO:0008006" key="3">
    <source>
        <dbReference type="Google" id="ProtNLM"/>
    </source>
</evidence>
<evidence type="ECO:0000313" key="2">
    <source>
        <dbReference type="Proteomes" id="UP001599756"/>
    </source>
</evidence>
<sequence length="116" mass="12189">MRASVVRVVWGAVLVAFPGAVLRRCPHTPRTRAASGVVRLLGARQLAQGLVTNRLGVPATWRGVPDALHAASMAGLALRSDRWRTAALADSAVAALFAASALRGRDRRDGRTGAGR</sequence>
<reference evidence="1 2" key="1">
    <citation type="submission" date="2024-09" db="EMBL/GenBank/DDBJ databases">
        <title>The Natural Products Discovery Center: Release of the First 8490 Sequenced Strains for Exploring Actinobacteria Biosynthetic Diversity.</title>
        <authorList>
            <person name="Kalkreuter E."/>
            <person name="Kautsar S.A."/>
            <person name="Yang D."/>
            <person name="Bader C.D."/>
            <person name="Teijaro C.N."/>
            <person name="Fluegel L."/>
            <person name="Davis C.M."/>
            <person name="Simpson J.R."/>
            <person name="Lauterbach L."/>
            <person name="Steele A.D."/>
            <person name="Gui C."/>
            <person name="Meng S."/>
            <person name="Li G."/>
            <person name="Viehrig K."/>
            <person name="Ye F."/>
            <person name="Su P."/>
            <person name="Kiefer A.F."/>
            <person name="Nichols A."/>
            <person name="Cepeda A.J."/>
            <person name="Yan W."/>
            <person name="Fan B."/>
            <person name="Jiang Y."/>
            <person name="Adhikari A."/>
            <person name="Zheng C.-J."/>
            <person name="Schuster L."/>
            <person name="Cowan T.M."/>
            <person name="Smanski M.J."/>
            <person name="Chevrette M.G."/>
            <person name="De Carvalho L.P.S."/>
            <person name="Shen B."/>
        </authorList>
    </citation>
    <scope>NUCLEOTIDE SEQUENCE [LARGE SCALE GENOMIC DNA]</scope>
    <source>
        <strain evidence="1 2">NPDC059500</strain>
    </source>
</reference>
<keyword evidence="2" id="KW-1185">Reference proteome</keyword>
<proteinExistence type="predicted"/>
<accession>A0ABW6HBI7</accession>
<dbReference type="EMBL" id="JBHYTS010000044">
    <property type="protein sequence ID" value="MFE1753711.1"/>
    <property type="molecule type" value="Genomic_DNA"/>
</dbReference>
<dbReference type="Proteomes" id="UP001599756">
    <property type="component" value="Unassembled WGS sequence"/>
</dbReference>